<dbReference type="Proteomes" id="UP000011086">
    <property type="component" value="Unassembled WGS sequence"/>
</dbReference>
<dbReference type="EMBL" id="JH793732">
    <property type="protein sequence ID" value="ELQ43420.1"/>
    <property type="molecule type" value="Genomic_DNA"/>
</dbReference>
<name>A0AA97P7M0_PYRO3</name>
<sequence>MCTKRKTKNNKAESVLAYFRMRCICDAGE</sequence>
<gene>
    <name evidence="1" type="ORF">OOU_Y34scaffold00153g14</name>
</gene>
<evidence type="ECO:0000313" key="1">
    <source>
        <dbReference type="EMBL" id="ELQ43420.1"/>
    </source>
</evidence>
<organism evidence="1">
    <name type="scientific">Pyricularia oryzae (strain Y34)</name>
    <name type="common">Rice blast fungus</name>
    <name type="synonym">Magnaporthe oryzae</name>
    <dbReference type="NCBI Taxonomy" id="1143189"/>
    <lineage>
        <taxon>Eukaryota</taxon>
        <taxon>Fungi</taxon>
        <taxon>Dikarya</taxon>
        <taxon>Ascomycota</taxon>
        <taxon>Pezizomycotina</taxon>
        <taxon>Sordariomycetes</taxon>
        <taxon>Sordariomycetidae</taxon>
        <taxon>Magnaporthales</taxon>
        <taxon>Pyriculariaceae</taxon>
        <taxon>Pyricularia</taxon>
    </lineage>
</organism>
<dbReference type="AlphaFoldDB" id="A0AA97P7M0"/>
<accession>A0AA97P7M0</accession>
<proteinExistence type="predicted"/>
<protein>
    <submittedName>
        <fullName evidence="1">Uncharacterized protein</fullName>
    </submittedName>
</protein>
<reference evidence="1" key="1">
    <citation type="journal article" date="2012" name="PLoS Genet.">
        <title>Comparative analysis of the genomes of two field isolates of the rice blast fungus Magnaporthe oryzae.</title>
        <authorList>
            <person name="Xue M."/>
            <person name="Yang J."/>
            <person name="Li Z."/>
            <person name="Hu S."/>
            <person name="Yao N."/>
            <person name="Dean R.A."/>
            <person name="Zhao W."/>
            <person name="Shen M."/>
            <person name="Zhang H."/>
            <person name="Li C."/>
            <person name="Liu L."/>
            <person name="Cao L."/>
            <person name="Xu X."/>
            <person name="Xing Y."/>
            <person name="Hsiang T."/>
            <person name="Zhang Z."/>
            <person name="Xu J.R."/>
            <person name="Peng Y.L."/>
        </authorList>
    </citation>
    <scope>NUCLEOTIDE SEQUENCE</scope>
    <source>
        <strain evidence="1">Y34</strain>
    </source>
</reference>